<organism evidence="3 4">
    <name type="scientific">Rhodococcus antarcticus</name>
    <dbReference type="NCBI Taxonomy" id="2987751"/>
    <lineage>
        <taxon>Bacteria</taxon>
        <taxon>Bacillati</taxon>
        <taxon>Actinomycetota</taxon>
        <taxon>Actinomycetes</taxon>
        <taxon>Mycobacteriales</taxon>
        <taxon>Nocardiaceae</taxon>
        <taxon>Rhodococcus</taxon>
    </lineage>
</organism>
<dbReference type="PANTHER" id="PTHR43767">
    <property type="entry name" value="LONG-CHAIN-FATTY-ACID--COA LIGASE"/>
    <property type="match status" value="1"/>
</dbReference>
<dbReference type="InterPro" id="IPR050237">
    <property type="entry name" value="ATP-dep_AMP-bd_enzyme"/>
</dbReference>
<dbReference type="PROSITE" id="PS00455">
    <property type="entry name" value="AMP_BINDING"/>
    <property type="match status" value="1"/>
</dbReference>
<name>A0ABY6NYR4_9NOCA</name>
<evidence type="ECO:0000259" key="1">
    <source>
        <dbReference type="Pfam" id="PF00501"/>
    </source>
</evidence>
<evidence type="ECO:0000259" key="2">
    <source>
        <dbReference type="Pfam" id="PF13193"/>
    </source>
</evidence>
<dbReference type="SUPFAM" id="SSF56801">
    <property type="entry name" value="Acetyl-CoA synthetase-like"/>
    <property type="match status" value="1"/>
</dbReference>
<evidence type="ECO:0000313" key="4">
    <source>
        <dbReference type="Proteomes" id="UP001164965"/>
    </source>
</evidence>
<dbReference type="Gene3D" id="3.40.50.12780">
    <property type="entry name" value="N-terminal domain of ligase-like"/>
    <property type="match status" value="1"/>
</dbReference>
<dbReference type="PANTHER" id="PTHR43767:SF12">
    <property type="entry name" value="AMP-DEPENDENT SYNTHETASE AND LIGASE"/>
    <property type="match status" value="1"/>
</dbReference>
<dbReference type="CDD" id="cd05936">
    <property type="entry name" value="FC-FACS_FadD_like"/>
    <property type="match status" value="1"/>
</dbReference>
<dbReference type="InterPro" id="IPR025110">
    <property type="entry name" value="AMP-bd_C"/>
</dbReference>
<dbReference type="InterPro" id="IPR042099">
    <property type="entry name" value="ANL_N_sf"/>
</dbReference>
<reference evidence="3" key="1">
    <citation type="submission" date="2022-10" db="EMBL/GenBank/DDBJ databases">
        <title>Rhodococcus sp.75.</title>
        <authorList>
            <person name="Sun M."/>
        </authorList>
    </citation>
    <scope>NUCLEOTIDE SEQUENCE</scope>
    <source>
        <strain evidence="3">75</strain>
    </source>
</reference>
<dbReference type="EMBL" id="CP110615">
    <property type="protein sequence ID" value="UZJ24364.1"/>
    <property type="molecule type" value="Genomic_DNA"/>
</dbReference>
<evidence type="ECO:0000313" key="3">
    <source>
        <dbReference type="EMBL" id="UZJ24364.1"/>
    </source>
</evidence>
<dbReference type="InterPro" id="IPR045851">
    <property type="entry name" value="AMP-bd_C_sf"/>
</dbReference>
<dbReference type="GO" id="GO:0016874">
    <property type="term" value="F:ligase activity"/>
    <property type="evidence" value="ECO:0007669"/>
    <property type="project" value="UniProtKB-KW"/>
</dbReference>
<feature type="domain" description="AMP-binding enzyme C-terminal" evidence="2">
    <location>
        <begin position="411"/>
        <end position="486"/>
    </location>
</feature>
<protein>
    <submittedName>
        <fullName evidence="3">Long-chain fatty acid--CoA ligase</fullName>
    </submittedName>
</protein>
<dbReference type="Gene3D" id="3.30.300.30">
    <property type="match status" value="1"/>
</dbReference>
<dbReference type="Proteomes" id="UP001164965">
    <property type="component" value="Chromosome"/>
</dbReference>
<dbReference type="InterPro" id="IPR000873">
    <property type="entry name" value="AMP-dep_synth/lig_dom"/>
</dbReference>
<dbReference type="NCBIfam" id="NF004837">
    <property type="entry name" value="PRK06187.1"/>
    <property type="match status" value="1"/>
</dbReference>
<gene>
    <name evidence="3" type="ORF">RHODO2019_14590</name>
</gene>
<dbReference type="InterPro" id="IPR020845">
    <property type="entry name" value="AMP-binding_CS"/>
</dbReference>
<dbReference type="RefSeq" id="WP_265382471.1">
    <property type="nucleotide sequence ID" value="NZ_CP110615.1"/>
</dbReference>
<dbReference type="Pfam" id="PF13193">
    <property type="entry name" value="AMP-binding_C"/>
    <property type="match status" value="1"/>
</dbReference>
<accession>A0ABY6NYR4</accession>
<keyword evidence="3" id="KW-0436">Ligase</keyword>
<dbReference type="Pfam" id="PF00501">
    <property type="entry name" value="AMP-binding"/>
    <property type="match status" value="1"/>
</dbReference>
<proteinExistence type="predicted"/>
<sequence length="497" mass="52802">MTNLAQNLTASAERQPDGVAVRLDDLEITYAALDGSTAHLAGLLRAKGVEPDDKVAISLPNVPPFAVCYYGALRAGAVVVPLNPLLKAREVAYHLSDSGAKVLIAWHDFEDAARAGAEEAGAELVLVRPEDFAELVGAAEPFTEVVERADSDTAVILYTSGTTGKPKGAELTHANLSSNARVAAESLLELGPDDVILGSLPLFHAFGQTCALNTAVLCGATLTLIPRFDPAKALEVLQRDGVTVFAGVPTMYAALLHHPDGESFDLSSLRTCISGGSAMPVEVMRAFGEKFGATVLEGYGLSETSPVASFNLPTMERKPGSIGVPVDGVEMKLLDPDGADAAEGEDGEIAIKGENVMKGYWGKPEATAEAIVDGWFRSGDIARKDDDGYYYIVDRKKDLIIRGGYNVYPREIEEVMYEHPAVAEVAVIGIPHESLGEEIGAAVALKEGHSVTAEELIAHVKPLVAGYKYPRIVWFVDALPKGATGKILKREISSPQQ</sequence>
<feature type="domain" description="AMP-dependent synthetase/ligase" evidence="1">
    <location>
        <begin position="9"/>
        <end position="361"/>
    </location>
</feature>
<keyword evidence="4" id="KW-1185">Reference proteome</keyword>